<keyword evidence="3" id="KW-1185">Reference proteome</keyword>
<dbReference type="SUPFAM" id="SSF160631">
    <property type="entry name" value="SMI1/KNR4-like"/>
    <property type="match status" value="1"/>
</dbReference>
<proteinExistence type="predicted"/>
<accession>A0A223AQF3</accession>
<dbReference type="AlphaFoldDB" id="A0A223AQF3"/>
<dbReference type="Gene3D" id="3.40.1580.10">
    <property type="entry name" value="SMI1/KNR4-like"/>
    <property type="match status" value="1"/>
</dbReference>
<reference evidence="3" key="1">
    <citation type="submission" date="2016-05" db="EMBL/GenBank/DDBJ databases">
        <authorList>
            <person name="Holder M.E."/>
            <person name="Ajami N.J."/>
            <person name="Petrosino J.F."/>
        </authorList>
    </citation>
    <scope>NUCLEOTIDE SEQUENCE [LARGE SCALE GENOMIC DNA]</scope>
    <source>
        <strain evidence="3">ATCC 700696</strain>
    </source>
</reference>
<feature type="domain" description="Knr4/Smi1-like" evidence="1">
    <location>
        <begin position="27"/>
        <end position="159"/>
    </location>
</feature>
<dbReference type="EMBL" id="CP016199">
    <property type="protein sequence ID" value="ASS37175.1"/>
    <property type="molecule type" value="Genomic_DNA"/>
</dbReference>
<evidence type="ECO:0000313" key="3">
    <source>
        <dbReference type="Proteomes" id="UP000214689"/>
    </source>
</evidence>
<dbReference type="InterPro" id="IPR037883">
    <property type="entry name" value="Knr4/Smi1-like_sf"/>
</dbReference>
<dbReference type="OrthoDB" id="9805586at2"/>
<organism evidence="2 3">
    <name type="scientific">Mogibacterium pumilum</name>
    <dbReference type="NCBI Taxonomy" id="86332"/>
    <lineage>
        <taxon>Bacteria</taxon>
        <taxon>Bacillati</taxon>
        <taxon>Bacillota</taxon>
        <taxon>Clostridia</taxon>
        <taxon>Peptostreptococcales</taxon>
        <taxon>Anaerovoracaceae</taxon>
        <taxon>Mogibacterium</taxon>
    </lineage>
</organism>
<sequence>MSIEKIYDYFRNYDKETYQVFACGDDTPSEQDIEAFESEFNIKLPEDFKEFTMSPLGGLYMEVREEIWPMAQEYEVAPFWGFCRGIMVYGISSEVPEYLDLRANTRAFHDSGLSDCIPFFSVIGDGEQIFCFDREGKIVVFDGYEMHDVEGDFESFLLGQIDELEERKNEKVEKLKKRAGR</sequence>
<name>A0A223AQF3_9FIRM</name>
<evidence type="ECO:0000259" key="1">
    <source>
        <dbReference type="SMART" id="SM00860"/>
    </source>
</evidence>
<dbReference type="RefSeq" id="WP_094233391.1">
    <property type="nucleotide sequence ID" value="NZ_CP016199.1"/>
</dbReference>
<protein>
    <submittedName>
        <fullName evidence="2">1,3-beta-glucan synthase regulator</fullName>
    </submittedName>
</protein>
<dbReference type="InterPro" id="IPR018958">
    <property type="entry name" value="Knr4/Smi1-like_dom"/>
</dbReference>
<dbReference type="Proteomes" id="UP000214689">
    <property type="component" value="Chromosome"/>
</dbReference>
<evidence type="ECO:0000313" key="2">
    <source>
        <dbReference type="EMBL" id="ASS37175.1"/>
    </source>
</evidence>
<dbReference type="SMART" id="SM00860">
    <property type="entry name" value="SMI1_KNR4"/>
    <property type="match status" value="1"/>
</dbReference>
<dbReference type="Pfam" id="PF09346">
    <property type="entry name" value="SMI1_KNR4"/>
    <property type="match status" value="1"/>
</dbReference>
<gene>
    <name evidence="2" type="ORF">AXF17_00900</name>
</gene>